<accession>A0A3M7PV29</accession>
<dbReference type="InterPro" id="IPR015187">
    <property type="entry name" value="BRCA2_OB_1"/>
</dbReference>
<dbReference type="GO" id="GO:0006355">
    <property type="term" value="P:regulation of DNA-templated transcription"/>
    <property type="evidence" value="ECO:0007669"/>
    <property type="project" value="TreeGrafter"/>
</dbReference>
<feature type="domain" description="Breast cancer type 2 susceptibility protein helical" evidence="5">
    <location>
        <begin position="328"/>
        <end position="412"/>
    </location>
</feature>
<dbReference type="Pfam" id="PF09103">
    <property type="entry name" value="BRCA-2_OB1"/>
    <property type="match status" value="1"/>
</dbReference>
<comment type="caution">
    <text evidence="6">The sequence shown here is derived from an EMBL/GenBank/DDBJ whole genome shotgun (WGS) entry which is preliminary data.</text>
</comment>
<dbReference type="InterPro" id="IPR015252">
    <property type="entry name" value="BRCA2_hlx"/>
</dbReference>
<dbReference type="PANTHER" id="PTHR11289:SF0">
    <property type="entry name" value="BREAST CANCER TYPE 2 SUSCEPTIBILITY PROTEIN"/>
    <property type="match status" value="1"/>
</dbReference>
<evidence type="ECO:0000256" key="1">
    <source>
        <dbReference type="SAM" id="Coils"/>
    </source>
</evidence>
<dbReference type="InterPro" id="IPR015188">
    <property type="entry name" value="BRCA2_OB_3"/>
</dbReference>
<evidence type="ECO:0000259" key="4">
    <source>
        <dbReference type="Pfam" id="PF09104"/>
    </source>
</evidence>
<evidence type="ECO:0000256" key="2">
    <source>
        <dbReference type="SAM" id="MobiDB-lite"/>
    </source>
</evidence>
<dbReference type="Pfam" id="PF09169">
    <property type="entry name" value="BRCA-2_helical"/>
    <property type="match status" value="1"/>
</dbReference>
<feature type="domain" description="BRCA2 OB1" evidence="3">
    <location>
        <begin position="416"/>
        <end position="527"/>
    </location>
</feature>
<dbReference type="STRING" id="10195.A0A3M7PV29"/>
<dbReference type="GO" id="GO:0000724">
    <property type="term" value="P:double-strand break repair via homologous recombination"/>
    <property type="evidence" value="ECO:0007669"/>
    <property type="project" value="InterPro"/>
</dbReference>
<gene>
    <name evidence="6" type="ORF">BpHYR1_050855</name>
</gene>
<organism evidence="6 7">
    <name type="scientific">Brachionus plicatilis</name>
    <name type="common">Marine rotifer</name>
    <name type="synonym">Brachionus muelleri</name>
    <dbReference type="NCBI Taxonomy" id="10195"/>
    <lineage>
        <taxon>Eukaryota</taxon>
        <taxon>Metazoa</taxon>
        <taxon>Spiralia</taxon>
        <taxon>Gnathifera</taxon>
        <taxon>Rotifera</taxon>
        <taxon>Eurotatoria</taxon>
        <taxon>Monogononta</taxon>
        <taxon>Pseudotrocha</taxon>
        <taxon>Ploima</taxon>
        <taxon>Brachionidae</taxon>
        <taxon>Brachionus</taxon>
    </lineage>
</organism>
<dbReference type="AlphaFoldDB" id="A0A3M7PV29"/>
<dbReference type="InterPro" id="IPR036315">
    <property type="entry name" value="BRCA2_hlx_sf"/>
</dbReference>
<dbReference type="SUPFAM" id="SSF50249">
    <property type="entry name" value="Nucleic acid-binding proteins"/>
    <property type="match status" value="3"/>
</dbReference>
<keyword evidence="7" id="KW-1185">Reference proteome</keyword>
<evidence type="ECO:0000313" key="7">
    <source>
        <dbReference type="Proteomes" id="UP000276133"/>
    </source>
</evidence>
<dbReference type="InterPro" id="IPR012340">
    <property type="entry name" value="NA-bd_OB-fold"/>
</dbReference>
<dbReference type="EMBL" id="REGN01008666">
    <property type="protein sequence ID" value="RNA03042.1"/>
    <property type="molecule type" value="Genomic_DNA"/>
</dbReference>
<dbReference type="OrthoDB" id="21095at2759"/>
<sequence length="965" mass="110594">MDQKNKFDVATSGFQTASGKTLHYKKDKVIKIEDKTNDMDICKPIVAASGFQTASGKTLLYNKEKIIELENSIKQNSENKSNLVQSSFQTAGGKTLLYNKDNIIKFENEEKKENTENGIEPSGFETASGKSLLFNKNKIMKVQNDNETTDFLSSTLEKHLEKSTPDDSKENFKPVFSVKPNGNRMLDGKKFKRPQLIDKTKMSKYLNSSSNESNKTDIDEGIIESESLSESQLSIENMNNHIFKPIGNIPIPYCVIKDLYFVQNAELQFSIVKPTFELKQSESFYPKVSHDSLMSWHQKRSIATETLEKRLESKSQVILRPSDRSKTPDNGCLIPDENLQIGLNELYSCFLDSNGVDSRIVNLDWFRNHLKWILWKLKSYDEKLMKHFDNLNLTPLNVMNQIKYRYDIEIGQARRSSIKKIIEKDDTSMNKTLILFLSKIFKSTSSLTYVELCDGWYPIKAQFDAYLSDYLRRGRIKLGDKLVLFSPELIGCPKDGCSPLEAPEEMYLKLSVNSTRKAKYFTKLGFLKPQRPLIVSLNSIKANSVVGALDVLIERLYPIIFMEKKMDGSKVYRNQKQEDMLLYSQMIDLEESELVNKENRSENLEKKNSQIRNVSQILKIRIRDFNSKNQASCLLTFWQNANDVYDKISEGERLLVFNLTAISHKNVMQDGSNISLGTNRMTFYKKLNSINLIKSSRQLSEYNDIFEGKIGNVFNELDTCGIVLRHSSNNFNNLVYLTDLSDTNSIICINFPKSSEFYGFKDVLKLHNCVACLNLRNIRKKENLKYPSLMATEITIFTQKINLYKHLADFYSSLSQKLTKPESKQKLFDLNNEIDKPVKDGKTIIYENSYNKSSNFKLNTSKDNKLASIIEAAETLPIDTKTGIRQPGLRNKTKFFSPVLNRTSESQHKSQLKRRSDTFAYSSMSFDDEDSFISNCDLESLCNTSSTLNVSMAMSESIAKRIKKS</sequence>
<feature type="compositionally biased region" description="Basic and acidic residues" evidence="2">
    <location>
        <begin position="161"/>
        <end position="172"/>
    </location>
</feature>
<reference evidence="6 7" key="1">
    <citation type="journal article" date="2018" name="Sci. Rep.">
        <title>Genomic signatures of local adaptation to the degree of environmental predictability in rotifers.</title>
        <authorList>
            <person name="Franch-Gras L."/>
            <person name="Hahn C."/>
            <person name="Garcia-Roger E.M."/>
            <person name="Carmona M.J."/>
            <person name="Serra M."/>
            <person name="Gomez A."/>
        </authorList>
    </citation>
    <scope>NUCLEOTIDE SEQUENCE [LARGE SCALE GENOMIC DNA]</scope>
    <source>
        <strain evidence="6">HYR1</strain>
    </source>
</reference>
<evidence type="ECO:0000313" key="6">
    <source>
        <dbReference type="EMBL" id="RNA03042.1"/>
    </source>
</evidence>
<feature type="region of interest" description="Disordered" evidence="2">
    <location>
        <begin position="161"/>
        <end position="188"/>
    </location>
</feature>
<feature type="coiled-coil region" evidence="1">
    <location>
        <begin position="587"/>
        <end position="614"/>
    </location>
</feature>
<dbReference type="Proteomes" id="UP000276133">
    <property type="component" value="Unassembled WGS sequence"/>
</dbReference>
<protein>
    <submittedName>
        <fullName evidence="6">Breast cancer type 2 susceptibility</fullName>
    </submittedName>
</protein>
<evidence type="ECO:0000259" key="5">
    <source>
        <dbReference type="Pfam" id="PF09169"/>
    </source>
</evidence>
<dbReference type="PANTHER" id="PTHR11289">
    <property type="entry name" value="BREAST CANCER TYPE 2 SUSCEPTIBILITY PROTEIN BRCA2"/>
    <property type="match status" value="1"/>
</dbReference>
<dbReference type="InterPro" id="IPR015525">
    <property type="entry name" value="BRCA2"/>
</dbReference>
<dbReference type="SUPFAM" id="SSF81872">
    <property type="entry name" value="BRCA2 helical domain"/>
    <property type="match status" value="1"/>
</dbReference>
<dbReference type="Pfam" id="PF09104">
    <property type="entry name" value="BRCA-2_OB3"/>
    <property type="match status" value="1"/>
</dbReference>
<keyword evidence="1" id="KW-0175">Coiled coil</keyword>
<feature type="domain" description="BRCA2 OB3" evidence="4">
    <location>
        <begin position="697"/>
        <end position="819"/>
    </location>
</feature>
<name>A0A3M7PV29_BRAPC</name>
<evidence type="ECO:0000259" key="3">
    <source>
        <dbReference type="Pfam" id="PF09103"/>
    </source>
</evidence>
<proteinExistence type="predicted"/>
<dbReference type="Gene3D" id="2.40.50.140">
    <property type="entry name" value="Nucleic acid-binding proteins"/>
    <property type="match status" value="3"/>
</dbReference>